<dbReference type="NCBIfam" id="TIGR02883">
    <property type="entry name" value="spore_cwlD"/>
    <property type="match status" value="1"/>
</dbReference>
<dbReference type="PANTHER" id="PTHR30404">
    <property type="entry name" value="N-ACETYLMURAMOYL-L-ALANINE AMIDASE"/>
    <property type="match status" value="1"/>
</dbReference>
<sequence>MRVIILKRKWIIWVILLVIFIMVGIFSIYKYNKAVKTASLPTLRKVIIIDPGHGGIDGGMVGTTTKVHESNINLQISLRLRKYLEESGSLVLMTRDEDVGLYTEGGTIRKKKNEDLRNRKRLFDESNADLVISIHSNSFQESKYYGAQAFYNPNCEASKLASELIQEELIRVLDNGNTRKAKAKNDVYILKNVKVPTVIVECGFLSNPKEEILLQNPDYQQKIAWSIYVGILKYFNRLNI</sequence>
<evidence type="ECO:0000256" key="2">
    <source>
        <dbReference type="SAM" id="Phobius"/>
    </source>
</evidence>
<dbReference type="AlphaFoldDB" id="A0A1M6U740"/>
<protein>
    <submittedName>
        <fullName evidence="4">N-acetylmuramoyl-L-alanine amidase</fullName>
    </submittedName>
</protein>
<dbReference type="Proteomes" id="UP000184465">
    <property type="component" value="Unassembled WGS sequence"/>
</dbReference>
<keyword evidence="1" id="KW-0378">Hydrolase</keyword>
<dbReference type="STRING" id="1121301.SAMN02745912_03886"/>
<accession>A0A1M6U740</accession>
<dbReference type="OrthoDB" id="9806267at2"/>
<name>A0A1M6U740_PARC5</name>
<dbReference type="GO" id="GO:0008745">
    <property type="term" value="F:N-acetylmuramoyl-L-alanine amidase activity"/>
    <property type="evidence" value="ECO:0007669"/>
    <property type="project" value="InterPro"/>
</dbReference>
<keyword evidence="2" id="KW-0472">Membrane</keyword>
<dbReference type="EMBL" id="FRAG01000135">
    <property type="protein sequence ID" value="SHK64976.1"/>
    <property type="molecule type" value="Genomic_DNA"/>
</dbReference>
<dbReference type="SUPFAM" id="SSF53187">
    <property type="entry name" value="Zn-dependent exopeptidases"/>
    <property type="match status" value="1"/>
</dbReference>
<dbReference type="PANTHER" id="PTHR30404:SF0">
    <property type="entry name" value="N-ACETYLMURAMOYL-L-ALANINE AMIDASE AMIC"/>
    <property type="match status" value="1"/>
</dbReference>
<keyword evidence="2" id="KW-0812">Transmembrane</keyword>
<evidence type="ECO:0000313" key="5">
    <source>
        <dbReference type="Proteomes" id="UP000184465"/>
    </source>
</evidence>
<feature type="domain" description="MurNAc-LAA" evidence="3">
    <location>
        <begin position="120"/>
        <end position="232"/>
    </location>
</feature>
<dbReference type="InterPro" id="IPR050695">
    <property type="entry name" value="N-acetylmuramoyl_amidase_3"/>
</dbReference>
<dbReference type="GO" id="GO:0030288">
    <property type="term" value="C:outer membrane-bounded periplasmic space"/>
    <property type="evidence" value="ECO:0007669"/>
    <property type="project" value="TreeGrafter"/>
</dbReference>
<gene>
    <name evidence="4" type="ORF">SAMN02745912_03886</name>
</gene>
<reference evidence="4 5" key="1">
    <citation type="submission" date="2016-11" db="EMBL/GenBank/DDBJ databases">
        <authorList>
            <person name="Jaros S."/>
            <person name="Januszkiewicz K."/>
            <person name="Wedrychowicz H."/>
        </authorList>
    </citation>
    <scope>NUCLEOTIDE SEQUENCE [LARGE SCALE GENOMIC DNA]</scope>
    <source>
        <strain evidence="4 5">DSM 15212</strain>
    </source>
</reference>
<keyword evidence="2" id="KW-1133">Transmembrane helix</keyword>
<dbReference type="Pfam" id="PF01520">
    <property type="entry name" value="Amidase_3"/>
    <property type="match status" value="1"/>
</dbReference>
<keyword evidence="5" id="KW-1185">Reference proteome</keyword>
<dbReference type="InterPro" id="IPR014234">
    <property type="entry name" value="Spore_CwlD"/>
</dbReference>
<feature type="transmembrane region" description="Helical" evidence="2">
    <location>
        <begin position="12"/>
        <end position="31"/>
    </location>
</feature>
<dbReference type="GO" id="GO:0009253">
    <property type="term" value="P:peptidoglycan catabolic process"/>
    <property type="evidence" value="ECO:0007669"/>
    <property type="project" value="InterPro"/>
</dbReference>
<dbReference type="RefSeq" id="WP_073153876.1">
    <property type="nucleotide sequence ID" value="NZ_FRAG01000135.1"/>
</dbReference>
<evidence type="ECO:0000259" key="3">
    <source>
        <dbReference type="SMART" id="SM00646"/>
    </source>
</evidence>
<proteinExistence type="predicted"/>
<dbReference type="SMART" id="SM00646">
    <property type="entry name" value="Ami_3"/>
    <property type="match status" value="1"/>
</dbReference>
<dbReference type="Gene3D" id="3.40.630.40">
    <property type="entry name" value="Zn-dependent exopeptidases"/>
    <property type="match status" value="1"/>
</dbReference>
<evidence type="ECO:0000256" key="1">
    <source>
        <dbReference type="ARBA" id="ARBA00022801"/>
    </source>
</evidence>
<organism evidence="4 5">
    <name type="scientific">Paramaledivibacter caminithermalis (strain DSM 15212 / CIP 107654 / DViRD3)</name>
    <name type="common">Clostridium caminithermale</name>
    <dbReference type="NCBI Taxonomy" id="1121301"/>
    <lineage>
        <taxon>Bacteria</taxon>
        <taxon>Bacillati</taxon>
        <taxon>Bacillota</taxon>
        <taxon>Clostridia</taxon>
        <taxon>Peptostreptococcales</taxon>
        <taxon>Caminicellaceae</taxon>
        <taxon>Paramaledivibacter</taxon>
    </lineage>
</organism>
<dbReference type="InterPro" id="IPR002508">
    <property type="entry name" value="MurNAc-LAA_cat"/>
</dbReference>
<evidence type="ECO:0000313" key="4">
    <source>
        <dbReference type="EMBL" id="SHK64976.1"/>
    </source>
</evidence>
<dbReference type="CDD" id="cd02696">
    <property type="entry name" value="MurNAc-LAA"/>
    <property type="match status" value="1"/>
</dbReference>